<protein>
    <submittedName>
        <fullName evidence="1">Nicotinamidase</fullName>
    </submittedName>
</protein>
<organism evidence="1 2">
    <name type="scientific">[Candida] jaroonii</name>
    <dbReference type="NCBI Taxonomy" id="467808"/>
    <lineage>
        <taxon>Eukaryota</taxon>
        <taxon>Fungi</taxon>
        <taxon>Dikarya</taxon>
        <taxon>Ascomycota</taxon>
        <taxon>Saccharomycotina</taxon>
        <taxon>Pichiomycetes</taxon>
        <taxon>Debaryomycetaceae</taxon>
        <taxon>Yamadazyma</taxon>
    </lineage>
</organism>
<evidence type="ECO:0000313" key="2">
    <source>
        <dbReference type="Proteomes" id="UP001152531"/>
    </source>
</evidence>
<comment type="caution">
    <text evidence="1">The sequence shown here is derived from an EMBL/GenBank/DDBJ whole genome shotgun (WGS) entry which is preliminary data.</text>
</comment>
<name>A0ACA9YE64_9ASCO</name>
<keyword evidence="2" id="KW-1185">Reference proteome</keyword>
<dbReference type="EMBL" id="CALSDN010000014">
    <property type="protein sequence ID" value="CAH6723346.1"/>
    <property type="molecule type" value="Genomic_DNA"/>
</dbReference>
<proteinExistence type="predicted"/>
<dbReference type="Proteomes" id="UP001152531">
    <property type="component" value="Unassembled WGS sequence"/>
</dbReference>
<accession>A0ACA9YE64</accession>
<gene>
    <name evidence="1" type="ORF">CLIB1444_14S02014</name>
</gene>
<evidence type="ECO:0000313" key="1">
    <source>
        <dbReference type="EMBL" id="CAH6723346.1"/>
    </source>
</evidence>
<reference evidence="1" key="1">
    <citation type="submission" date="2022-06" db="EMBL/GenBank/DDBJ databases">
        <authorList>
            <person name="Legras J.-L."/>
            <person name="Devillers H."/>
            <person name="Grondin C."/>
        </authorList>
    </citation>
    <scope>NUCLEOTIDE SEQUENCE</scope>
    <source>
        <strain evidence="1">CLIB 1444</strain>
    </source>
</reference>
<sequence>MKSALVVVDLQEDFLPSDGSLAVKEGRDIISPICDLLDLSKYNWSTIIATQDWHPHDHISFASQHGVPPFTEIEFKHPLGHKQDGETITFTTPVWPDHCVQNTFGSSIDASFIAKFNQLDDQIPKSIIRKGYLKDREYYSCFKDIWKLHKTEIEDELTKLGVTDVVFVGIAYDFCVMHSAIDCKNAGFNSYVVKSLCKSVVPENDDKTDLSYTEKGVKVLQSVDEYKF</sequence>